<sequence length="36" mass="3819">MVVLCCACTAGPTTVGPSAPSFLYCLKVNFDILRVQ</sequence>
<proteinExistence type="predicted"/>
<reference evidence="1" key="1">
    <citation type="journal article" date="2004" name="Nature">
        <title>Genome duplication in the teleost fish Tetraodon nigroviridis reveals the early vertebrate proto-karyotype.</title>
        <authorList>
            <person name="Jaillon O."/>
            <person name="Aury J.-M."/>
            <person name="Brunet F."/>
            <person name="Petit J.-L."/>
            <person name="Stange-Thomann N."/>
            <person name="Mauceli E."/>
            <person name="Bouneau L."/>
            <person name="Fischer C."/>
            <person name="Ozouf-Costaz C."/>
            <person name="Bernot A."/>
            <person name="Nicaud S."/>
            <person name="Jaffe D."/>
            <person name="Fisher S."/>
            <person name="Lutfalla G."/>
            <person name="Dossat C."/>
            <person name="Segurens B."/>
            <person name="Dasilva C."/>
            <person name="Salanoubat M."/>
            <person name="Levy M."/>
            <person name="Boudet N."/>
            <person name="Castellano S."/>
            <person name="Anthouard V."/>
            <person name="Jubin C."/>
            <person name="Castelli V."/>
            <person name="Katinka M."/>
            <person name="Vacherie B."/>
            <person name="Biemont C."/>
            <person name="Skalli Z."/>
            <person name="Cattolico L."/>
            <person name="Poulain J."/>
            <person name="De Berardinis V."/>
            <person name="Cruaud C."/>
            <person name="Duprat S."/>
            <person name="Brottier P."/>
            <person name="Coutanceau J.-P."/>
            <person name="Gouzy J."/>
            <person name="Parra G."/>
            <person name="Lardier G."/>
            <person name="Chapple C."/>
            <person name="McKernan K.J."/>
            <person name="McEwan P."/>
            <person name="Bosak S."/>
            <person name="Kellis M."/>
            <person name="Volff J.-N."/>
            <person name="Guigo R."/>
            <person name="Zody M.C."/>
            <person name="Mesirov J."/>
            <person name="Lindblad-Toh K."/>
            <person name="Birren B."/>
            <person name="Nusbaum C."/>
            <person name="Kahn D."/>
            <person name="Robinson-Rechavi M."/>
            <person name="Laudet V."/>
            <person name="Schachter V."/>
            <person name="Quetier F."/>
            <person name="Saurin W."/>
            <person name="Scarpelli C."/>
            <person name="Wincker P."/>
            <person name="Lander E.S."/>
            <person name="Weissenbach J."/>
            <person name="Roest Crollius H."/>
        </authorList>
    </citation>
    <scope>NUCLEOTIDE SEQUENCE [LARGE SCALE GENOMIC DNA]</scope>
</reference>
<evidence type="ECO:0000313" key="1">
    <source>
        <dbReference type="EMBL" id="CAF94080.1"/>
    </source>
</evidence>
<comment type="caution">
    <text evidence="1">The sequence shown here is derived from an EMBL/GenBank/DDBJ whole genome shotgun (WGS) entry which is preliminary data.</text>
</comment>
<gene>
    <name evidence="1" type="ORF">GSTENG00010009001</name>
</gene>
<accession>Q4SZ52</accession>
<dbReference type="EMBL" id="CAAE01011832">
    <property type="protein sequence ID" value="CAF94080.1"/>
    <property type="molecule type" value="Genomic_DNA"/>
</dbReference>
<dbReference type="AlphaFoldDB" id="Q4SZ52"/>
<dbReference type="KEGG" id="tng:GSTEN00010009G001"/>
<protein>
    <submittedName>
        <fullName evidence="1">(spotted green pufferfish) hypothetical protein</fullName>
    </submittedName>
</protein>
<reference evidence="1" key="2">
    <citation type="submission" date="2004-02" db="EMBL/GenBank/DDBJ databases">
        <authorList>
            <consortium name="Genoscope"/>
            <consortium name="Whitehead Institute Centre for Genome Research"/>
        </authorList>
    </citation>
    <scope>NUCLEOTIDE SEQUENCE</scope>
</reference>
<organism evidence="1">
    <name type="scientific">Tetraodon nigroviridis</name>
    <name type="common">Spotted green pufferfish</name>
    <name type="synonym">Chelonodon nigroviridis</name>
    <dbReference type="NCBI Taxonomy" id="99883"/>
    <lineage>
        <taxon>Eukaryota</taxon>
        <taxon>Metazoa</taxon>
        <taxon>Chordata</taxon>
        <taxon>Craniata</taxon>
        <taxon>Vertebrata</taxon>
        <taxon>Euteleostomi</taxon>
        <taxon>Actinopterygii</taxon>
        <taxon>Neopterygii</taxon>
        <taxon>Teleostei</taxon>
        <taxon>Neoteleostei</taxon>
        <taxon>Acanthomorphata</taxon>
        <taxon>Eupercaria</taxon>
        <taxon>Tetraodontiformes</taxon>
        <taxon>Tetradontoidea</taxon>
        <taxon>Tetraodontidae</taxon>
        <taxon>Tetraodon</taxon>
    </lineage>
</organism>
<name>Q4SZ52_TETNG</name>